<name>A0ABS2KX79_9NOCA</name>
<proteinExistence type="predicted"/>
<protein>
    <submittedName>
        <fullName evidence="2">TIM-barrel fold metal-dependent hydrolase</fullName>
    </submittedName>
</protein>
<dbReference type="SUPFAM" id="SSF51556">
    <property type="entry name" value="Metallo-dependent hydrolases"/>
    <property type="match status" value="1"/>
</dbReference>
<evidence type="ECO:0000259" key="1">
    <source>
        <dbReference type="Pfam" id="PF04909"/>
    </source>
</evidence>
<dbReference type="Proteomes" id="UP000703038">
    <property type="component" value="Unassembled WGS sequence"/>
</dbReference>
<gene>
    <name evidence="2" type="ORF">JOE42_003139</name>
</gene>
<keyword evidence="3" id="KW-1185">Reference proteome</keyword>
<dbReference type="Gene3D" id="3.20.20.140">
    <property type="entry name" value="Metal-dependent hydrolases"/>
    <property type="match status" value="1"/>
</dbReference>
<evidence type="ECO:0000313" key="3">
    <source>
        <dbReference type="Proteomes" id="UP000703038"/>
    </source>
</evidence>
<dbReference type="PANTHER" id="PTHR35563:SF2">
    <property type="entry name" value="BARREL METAL-DEPENDENT HYDROLASE, PUTATIVE (AFU_ORTHOLOGUE AFUA_1G16240)-RELATED"/>
    <property type="match status" value="1"/>
</dbReference>
<feature type="domain" description="Amidohydrolase-related" evidence="1">
    <location>
        <begin position="3"/>
        <end position="242"/>
    </location>
</feature>
<sequence>MFDSHVHIIDPRFPLVSNGGYEPPVFTADDYREETDGLGVVGGAVVAGSFQGSDQSFLLAALAELGDGWVGVTHLPWDAEDDDIEALDDAGVRALRFNLRRGDTDVSTLTEQAVRAHEIAGWHAEFYADAGLLLSLEPVLSKLPAISIDYLGMAEDAMPYLLDLVDRGARVKAAGFGRIGHDPVEAMRRIHAVNPEALMFGTDLPGTRSPRRFVPSDIDLVTEAVGGDLQKVLFRNARAWYRER</sequence>
<dbReference type="InterPro" id="IPR052358">
    <property type="entry name" value="Aro_Compnd_Degr_Hydrolases"/>
</dbReference>
<reference evidence="2 3" key="1">
    <citation type="submission" date="2021-01" db="EMBL/GenBank/DDBJ databases">
        <title>Genomics of switchgrass bacterial isolates.</title>
        <authorList>
            <person name="Shade A."/>
        </authorList>
    </citation>
    <scope>NUCLEOTIDE SEQUENCE [LARGE SCALE GENOMIC DNA]</scope>
    <source>
        <strain evidence="2 3">PvP111</strain>
    </source>
</reference>
<dbReference type="RefSeq" id="WP_204869222.1">
    <property type="nucleotide sequence ID" value="NZ_JAFBBK010000001.1"/>
</dbReference>
<comment type="caution">
    <text evidence="2">The sequence shown here is derived from an EMBL/GenBank/DDBJ whole genome shotgun (WGS) entry which is preliminary data.</text>
</comment>
<accession>A0ABS2KX79</accession>
<dbReference type="EMBL" id="JAFBBK010000001">
    <property type="protein sequence ID" value="MBM7416406.1"/>
    <property type="molecule type" value="Genomic_DNA"/>
</dbReference>
<keyword evidence="2" id="KW-0378">Hydrolase</keyword>
<evidence type="ECO:0000313" key="2">
    <source>
        <dbReference type="EMBL" id="MBM7416406.1"/>
    </source>
</evidence>
<dbReference type="Pfam" id="PF04909">
    <property type="entry name" value="Amidohydro_2"/>
    <property type="match status" value="1"/>
</dbReference>
<organism evidence="2 3">
    <name type="scientific">Rhodococcoides corynebacterioides</name>
    <dbReference type="NCBI Taxonomy" id="53972"/>
    <lineage>
        <taxon>Bacteria</taxon>
        <taxon>Bacillati</taxon>
        <taxon>Actinomycetota</taxon>
        <taxon>Actinomycetes</taxon>
        <taxon>Mycobacteriales</taxon>
        <taxon>Nocardiaceae</taxon>
        <taxon>Rhodococcoides</taxon>
    </lineage>
</organism>
<dbReference type="PANTHER" id="PTHR35563">
    <property type="entry name" value="BARREL METAL-DEPENDENT HYDROLASE, PUTATIVE (AFU_ORTHOLOGUE AFUA_1G16240)-RELATED"/>
    <property type="match status" value="1"/>
</dbReference>
<dbReference type="InterPro" id="IPR006680">
    <property type="entry name" value="Amidohydro-rel"/>
</dbReference>
<dbReference type="InterPro" id="IPR032466">
    <property type="entry name" value="Metal_Hydrolase"/>
</dbReference>
<dbReference type="GO" id="GO:0016787">
    <property type="term" value="F:hydrolase activity"/>
    <property type="evidence" value="ECO:0007669"/>
    <property type="project" value="UniProtKB-KW"/>
</dbReference>